<dbReference type="EMBL" id="CM055098">
    <property type="protein sequence ID" value="KAJ7550753.1"/>
    <property type="molecule type" value="Genomic_DNA"/>
</dbReference>
<comment type="caution">
    <text evidence="1">The sequence shown here is derived from an EMBL/GenBank/DDBJ whole genome shotgun (WGS) entry which is preliminary data.</text>
</comment>
<gene>
    <name evidence="1" type="ORF">O6H91_07G116500</name>
</gene>
<sequence>MAGKRKRKGVGTSFCASVAMEKLHTGIAAVPAYQSGLAKLLRSIQEGLRTAPAHTGALVAEDLLHLGLLEALLFLLNSHCEDVLVESLEVIGALAFTSYQVNCKVVLNKDILKLLVGKMVAKHAEVNIAACNTALELAITEDGKTNLQESGVMEPLMSLLSWSAGVMNMRVGYVDKDGLFDSAIDDHSSLISSKDSDTGVCSSEHDDNYSSSDAESHDSEAVEELFLVTLDTVNMLNSSKAECLFEGVSEATLKATLLSLKRIWQNFKLDQYNFKIDISARCGVLAKLIVQLSSEGKIHISNKSYGDAIKKTLFKGMDREAELFFQEYWEHFPLLITRDEHTNEGDIFSLLQNHYCKASASDLLEDLLAQNVTCPAISADELNLSSILKEVEDQLGKPMVYDQDIRLVKSVPSTAFDCSTVAINSSDHGLRELHYFERSSSGTSYSEDHVYAKDCLMAFDAGYSVALRGMQFRSPVIAAIADALALTFGQASVGVNLYLTPCNSQGFALHYDDHCVLALQLSGLKKWKVYASHHKLPQLYCNRGTLDKDFVEGKIPMEFVLEMGDVLYIPRGFPHEAQALNSCQTDNKECSLQLRGNQCLLGGCAQARLPLKTSNVQSKGCILEGLKVSKCADGKNTGCTNTYSLHLTFAVEVELPFTWEGLVHIALHDWRHGDWEHCSNVLSQSTLPDLVEKVCTLLLHIAIRLIGCKHEAFRKACLVAAKPFDCNNYMAALPYHDIFTGREIQEGCQIISSVDSQSCLTPEVFFSSLIELVKKNAQFDDAYKSLQEEIRDHGEHFLGWMGWLRHLPGGMSSYKSTELLFVCTHVLQLGSQQEAILKLKQGFENLKRGFVQGAVFGSASRLFLNLLWQYQTLRQRFVNGMLALHLSS</sequence>
<protein>
    <submittedName>
        <fullName evidence="1">Uncharacterized protein</fullName>
    </submittedName>
</protein>
<accession>A0ACC2D8U0</accession>
<keyword evidence="2" id="KW-1185">Reference proteome</keyword>
<reference evidence="2" key="1">
    <citation type="journal article" date="2024" name="Proc. Natl. Acad. Sci. U.S.A.">
        <title>Extraordinary preservation of gene collinearity over three hundred million years revealed in homosporous lycophytes.</title>
        <authorList>
            <person name="Li C."/>
            <person name="Wickell D."/>
            <person name="Kuo L.Y."/>
            <person name="Chen X."/>
            <person name="Nie B."/>
            <person name="Liao X."/>
            <person name="Peng D."/>
            <person name="Ji J."/>
            <person name="Jenkins J."/>
            <person name="Williams M."/>
            <person name="Shu S."/>
            <person name="Plott C."/>
            <person name="Barry K."/>
            <person name="Rajasekar S."/>
            <person name="Grimwood J."/>
            <person name="Han X."/>
            <person name="Sun S."/>
            <person name="Hou Z."/>
            <person name="He W."/>
            <person name="Dai G."/>
            <person name="Sun C."/>
            <person name="Schmutz J."/>
            <person name="Leebens-Mack J.H."/>
            <person name="Li F.W."/>
            <person name="Wang L."/>
        </authorList>
    </citation>
    <scope>NUCLEOTIDE SEQUENCE [LARGE SCALE GENOMIC DNA]</scope>
    <source>
        <strain evidence="2">cv. PW_Plant_1</strain>
    </source>
</reference>
<organism evidence="1 2">
    <name type="scientific">Diphasiastrum complanatum</name>
    <name type="common">Issler's clubmoss</name>
    <name type="synonym">Lycopodium complanatum</name>
    <dbReference type="NCBI Taxonomy" id="34168"/>
    <lineage>
        <taxon>Eukaryota</taxon>
        <taxon>Viridiplantae</taxon>
        <taxon>Streptophyta</taxon>
        <taxon>Embryophyta</taxon>
        <taxon>Tracheophyta</taxon>
        <taxon>Lycopodiopsida</taxon>
        <taxon>Lycopodiales</taxon>
        <taxon>Lycopodiaceae</taxon>
        <taxon>Lycopodioideae</taxon>
        <taxon>Diphasiastrum</taxon>
    </lineage>
</organism>
<evidence type="ECO:0000313" key="2">
    <source>
        <dbReference type="Proteomes" id="UP001162992"/>
    </source>
</evidence>
<dbReference type="Proteomes" id="UP001162992">
    <property type="component" value="Chromosome 7"/>
</dbReference>
<name>A0ACC2D8U0_DIPCM</name>
<proteinExistence type="predicted"/>
<evidence type="ECO:0000313" key="1">
    <source>
        <dbReference type="EMBL" id="KAJ7550753.1"/>
    </source>
</evidence>